<dbReference type="InterPro" id="IPR036400">
    <property type="entry name" value="Cyt_B5-like_heme/steroid_sf"/>
</dbReference>
<accession>A0A6A4IDT1</accession>
<dbReference type="EC" id="1.14.19.18" evidence="5"/>
<protein>
    <recommendedName>
        <fullName evidence="6">Delta 8-(E)-sphingolipid desaturase</fullName>
        <ecNumber evidence="5">1.14.19.18</ecNumber>
    </recommendedName>
</protein>
<sequence length="538" mass="60651">MAQFTRNELCQRILDGQHLIIYNRKVLRIPASWLDVHPGGSLALLHFVGRDATAEIDAYHNDQILVMVNKYSIGTLAETGPWNPLLPPIAAGWARKDGKWFSEAATWDVNSNQVLLVANDSPALRKSAPTIETLTPPPSKLSLQVQEQHAVAYRALHKRITDAGLYRTPYLTGYGPEFVRYISLGLISAYAFRHNWLLTSALALGLMWHQLMFFVHDLGHMGVTGNWTLDRLISIFVADFIGGLSVGWWVDNHNIHHLLTNHPSHDPDIEHLPFFAISPTFFSNLYSSYYKRILPFDAAARFFIPLQHKLFYVVMAFARFNLYRLSYGSMFYKLFENRRIRGGKWAVGLEFVGVIVFWCWFGGIVLRGCGSWQMALAYMLVSHATTSPLHIQIVLSHFGMSTEDLGPVESFPDRQLRTTMDVICPEQWGFIHGGLHLQVTHHLFPRLPRHNLNKASLMVKEFAKEEGLTYVEFGFVSANQEVVGVLREVAGLVGSLGQQVKMVAQVASVEAKEAVDKKIAQQDVVFARSKVGNTPQAI</sequence>
<dbReference type="GO" id="GO:0016020">
    <property type="term" value="C:membrane"/>
    <property type="evidence" value="ECO:0007669"/>
    <property type="project" value="UniProtKB-SubCell"/>
</dbReference>
<keyword evidence="14" id="KW-0443">Lipid metabolism</keyword>
<evidence type="ECO:0000256" key="11">
    <source>
        <dbReference type="ARBA" id="ARBA00022989"/>
    </source>
</evidence>
<evidence type="ECO:0000256" key="14">
    <source>
        <dbReference type="ARBA" id="ARBA00023098"/>
    </source>
</evidence>
<dbReference type="Pfam" id="PF00173">
    <property type="entry name" value="Cyt-b5"/>
    <property type="match status" value="1"/>
</dbReference>
<comment type="subcellular location">
    <subcellularLocation>
        <location evidence="1">Membrane</location>
        <topology evidence="1">Multi-pass membrane protein</topology>
    </subcellularLocation>
</comment>
<dbReference type="SMART" id="SM01117">
    <property type="entry name" value="Cyt-b5"/>
    <property type="match status" value="1"/>
</dbReference>
<dbReference type="PIRSF" id="PIRSF015921">
    <property type="entry name" value="FA_sphinglp_des"/>
    <property type="match status" value="1"/>
</dbReference>
<organism evidence="18 19">
    <name type="scientific">Gymnopus androsaceus JB14</name>
    <dbReference type="NCBI Taxonomy" id="1447944"/>
    <lineage>
        <taxon>Eukaryota</taxon>
        <taxon>Fungi</taxon>
        <taxon>Dikarya</taxon>
        <taxon>Basidiomycota</taxon>
        <taxon>Agaricomycotina</taxon>
        <taxon>Agaricomycetes</taxon>
        <taxon>Agaricomycetidae</taxon>
        <taxon>Agaricales</taxon>
        <taxon>Marasmiineae</taxon>
        <taxon>Omphalotaceae</taxon>
        <taxon>Gymnopus</taxon>
    </lineage>
</organism>
<keyword evidence="8 16" id="KW-0812">Transmembrane</keyword>
<keyword evidence="15 16" id="KW-0472">Membrane</keyword>
<dbReference type="UniPathway" id="UPA00222"/>
<dbReference type="InterPro" id="IPR012171">
    <property type="entry name" value="Fatty_acid_desaturase"/>
</dbReference>
<comment type="pathway">
    <text evidence="2">Lipid metabolism; sphingolipid metabolism.</text>
</comment>
<dbReference type="PANTHER" id="PTHR19353:SF30">
    <property type="entry name" value="DELTA 8-(E)-SPHINGOLIPID DESATURASE"/>
    <property type="match status" value="1"/>
</dbReference>
<dbReference type="OrthoDB" id="260091at2759"/>
<gene>
    <name evidence="18" type="ORF">BT96DRAFT_808453</name>
</gene>
<dbReference type="InterPro" id="IPR005804">
    <property type="entry name" value="FA_desaturase_dom"/>
</dbReference>
<evidence type="ECO:0000259" key="17">
    <source>
        <dbReference type="PROSITE" id="PS50255"/>
    </source>
</evidence>
<evidence type="ECO:0000256" key="12">
    <source>
        <dbReference type="ARBA" id="ARBA00023002"/>
    </source>
</evidence>
<evidence type="ECO:0000256" key="6">
    <source>
        <dbReference type="ARBA" id="ARBA00016939"/>
    </source>
</evidence>
<feature type="transmembrane region" description="Helical" evidence="16">
    <location>
        <begin position="228"/>
        <end position="250"/>
    </location>
</feature>
<keyword evidence="19" id="KW-1185">Reference proteome</keyword>
<evidence type="ECO:0000313" key="19">
    <source>
        <dbReference type="Proteomes" id="UP000799118"/>
    </source>
</evidence>
<keyword evidence="10" id="KW-0746">Sphingolipid metabolism</keyword>
<dbReference type="PANTHER" id="PTHR19353">
    <property type="entry name" value="FATTY ACID DESATURASE 2"/>
    <property type="match status" value="1"/>
</dbReference>
<keyword evidence="13" id="KW-0408">Iron</keyword>
<dbReference type="GO" id="GO:0006665">
    <property type="term" value="P:sphingolipid metabolic process"/>
    <property type="evidence" value="ECO:0007669"/>
    <property type="project" value="UniProtKB-UniPathway"/>
</dbReference>
<evidence type="ECO:0000256" key="9">
    <source>
        <dbReference type="ARBA" id="ARBA00022723"/>
    </source>
</evidence>
<evidence type="ECO:0000313" key="18">
    <source>
        <dbReference type="EMBL" id="KAE9408160.1"/>
    </source>
</evidence>
<dbReference type="Pfam" id="PF00487">
    <property type="entry name" value="FA_desaturase"/>
    <property type="match status" value="1"/>
</dbReference>
<evidence type="ECO:0000256" key="13">
    <source>
        <dbReference type="ARBA" id="ARBA00023004"/>
    </source>
</evidence>
<evidence type="ECO:0000256" key="10">
    <source>
        <dbReference type="ARBA" id="ARBA00022919"/>
    </source>
</evidence>
<dbReference type="GO" id="GO:0046872">
    <property type="term" value="F:metal ion binding"/>
    <property type="evidence" value="ECO:0007669"/>
    <property type="project" value="UniProtKB-KW"/>
</dbReference>
<evidence type="ECO:0000256" key="4">
    <source>
        <dbReference type="ARBA" id="ARBA00009295"/>
    </source>
</evidence>
<proteinExistence type="inferred from homology"/>
<evidence type="ECO:0000256" key="15">
    <source>
        <dbReference type="ARBA" id="ARBA00023136"/>
    </source>
</evidence>
<dbReference type="PROSITE" id="PS50255">
    <property type="entry name" value="CYTOCHROME_B5_2"/>
    <property type="match status" value="1"/>
</dbReference>
<dbReference type="Gene3D" id="3.10.120.10">
    <property type="entry name" value="Cytochrome b5-like heme/steroid binding domain"/>
    <property type="match status" value="1"/>
</dbReference>
<evidence type="ECO:0000256" key="3">
    <source>
        <dbReference type="ARBA" id="ARBA00004991"/>
    </source>
</evidence>
<feature type="transmembrane region" description="Helical" evidence="16">
    <location>
        <begin position="310"/>
        <end position="327"/>
    </location>
</feature>
<dbReference type="AlphaFoldDB" id="A0A6A4IDT1"/>
<dbReference type="InterPro" id="IPR001199">
    <property type="entry name" value="Cyt_B5-like_heme/steroid-bd"/>
</dbReference>
<keyword evidence="9" id="KW-0479">Metal-binding</keyword>
<feature type="transmembrane region" description="Helical" evidence="16">
    <location>
        <begin position="196"/>
        <end position="216"/>
    </location>
</feature>
<evidence type="ECO:0000256" key="2">
    <source>
        <dbReference type="ARBA" id="ARBA00004760"/>
    </source>
</evidence>
<keyword evidence="12" id="KW-0560">Oxidoreductase</keyword>
<feature type="transmembrane region" description="Helical" evidence="16">
    <location>
        <begin position="347"/>
        <end position="366"/>
    </location>
</feature>
<comment type="pathway">
    <text evidence="3">Sphingolipid metabolism.</text>
</comment>
<evidence type="ECO:0000256" key="8">
    <source>
        <dbReference type="ARBA" id="ARBA00022692"/>
    </source>
</evidence>
<dbReference type="EMBL" id="ML769392">
    <property type="protein sequence ID" value="KAE9408160.1"/>
    <property type="molecule type" value="Genomic_DNA"/>
</dbReference>
<evidence type="ECO:0000256" key="5">
    <source>
        <dbReference type="ARBA" id="ARBA00012019"/>
    </source>
</evidence>
<dbReference type="GO" id="GO:0016717">
    <property type="term" value="F:oxidoreductase activity, acting on paired donors, with oxidation of a pair of donors resulting in the reduction of molecular oxygen to two molecules of water"/>
    <property type="evidence" value="ECO:0007669"/>
    <property type="project" value="TreeGrafter"/>
</dbReference>
<keyword evidence="7" id="KW-0349">Heme</keyword>
<dbReference type="CDD" id="cd03506">
    <property type="entry name" value="Delta6-FADS-like"/>
    <property type="match status" value="1"/>
</dbReference>
<evidence type="ECO:0000256" key="1">
    <source>
        <dbReference type="ARBA" id="ARBA00004141"/>
    </source>
</evidence>
<name>A0A6A4IDT1_9AGAR</name>
<keyword evidence="11 16" id="KW-1133">Transmembrane helix</keyword>
<dbReference type="SUPFAM" id="SSF55856">
    <property type="entry name" value="Cytochrome b5-like heme/steroid binding domain"/>
    <property type="match status" value="1"/>
</dbReference>
<evidence type="ECO:0000256" key="16">
    <source>
        <dbReference type="SAM" id="Phobius"/>
    </source>
</evidence>
<reference evidence="18" key="1">
    <citation type="journal article" date="2019" name="Environ. Microbiol.">
        <title>Fungal ecological strategies reflected in gene transcription - a case study of two litter decomposers.</title>
        <authorList>
            <person name="Barbi F."/>
            <person name="Kohler A."/>
            <person name="Barry K."/>
            <person name="Baskaran P."/>
            <person name="Daum C."/>
            <person name="Fauchery L."/>
            <person name="Ihrmark K."/>
            <person name="Kuo A."/>
            <person name="LaButti K."/>
            <person name="Lipzen A."/>
            <person name="Morin E."/>
            <person name="Grigoriev I.V."/>
            <person name="Henrissat B."/>
            <person name="Lindahl B."/>
            <person name="Martin F."/>
        </authorList>
    </citation>
    <scope>NUCLEOTIDE SEQUENCE</scope>
    <source>
        <strain evidence="18">JB14</strain>
    </source>
</reference>
<dbReference type="Proteomes" id="UP000799118">
    <property type="component" value="Unassembled WGS sequence"/>
</dbReference>
<comment type="similarity">
    <text evidence="4">Belongs to the fatty acid desaturase type 1 family.</text>
</comment>
<feature type="domain" description="Cytochrome b5 heme-binding" evidence="17">
    <location>
        <begin position="1"/>
        <end position="77"/>
    </location>
</feature>
<evidence type="ECO:0000256" key="7">
    <source>
        <dbReference type="ARBA" id="ARBA00022617"/>
    </source>
</evidence>